<reference evidence="2" key="1">
    <citation type="submission" date="2017-02" db="EMBL/GenBank/DDBJ databases">
        <authorList>
            <person name="Varghese N."/>
            <person name="Submissions S."/>
        </authorList>
    </citation>
    <scope>NUCLEOTIDE SEQUENCE [LARGE SCALE GENOMIC DNA]</scope>
    <source>
        <strain evidence="2">DSM 22270</strain>
    </source>
</reference>
<dbReference type="AlphaFoldDB" id="A0A1T5EGU6"/>
<name>A0A1T5EGU6_9BACT</name>
<protein>
    <submittedName>
        <fullName evidence="1">Uncharacterized protein</fullName>
    </submittedName>
</protein>
<evidence type="ECO:0000313" key="1">
    <source>
        <dbReference type="EMBL" id="SKB83096.1"/>
    </source>
</evidence>
<dbReference type="Proteomes" id="UP000190897">
    <property type="component" value="Unassembled WGS sequence"/>
</dbReference>
<dbReference type="EMBL" id="FUZA01000002">
    <property type="protein sequence ID" value="SKB83096.1"/>
    <property type="molecule type" value="Genomic_DNA"/>
</dbReference>
<accession>A0A1T5EGU6</accession>
<dbReference type="STRING" id="651661.SAMN05660293_02441"/>
<evidence type="ECO:0000313" key="2">
    <source>
        <dbReference type="Proteomes" id="UP000190897"/>
    </source>
</evidence>
<gene>
    <name evidence="1" type="ORF">SAMN05660293_02441</name>
</gene>
<proteinExistence type="predicted"/>
<keyword evidence="2" id="KW-1185">Reference proteome</keyword>
<organism evidence="1 2">
    <name type="scientific">Dyadobacter psychrophilus</name>
    <dbReference type="NCBI Taxonomy" id="651661"/>
    <lineage>
        <taxon>Bacteria</taxon>
        <taxon>Pseudomonadati</taxon>
        <taxon>Bacteroidota</taxon>
        <taxon>Cytophagia</taxon>
        <taxon>Cytophagales</taxon>
        <taxon>Spirosomataceae</taxon>
        <taxon>Dyadobacter</taxon>
    </lineage>
</organism>
<sequence length="53" mass="5976">MAIKPTKNTRVPSLKEQKASLVFNLMGSAKNGPLRNMTDVEIKDMRVKVRYGL</sequence>